<evidence type="ECO:0000313" key="2">
    <source>
        <dbReference type="Proteomes" id="UP000192328"/>
    </source>
</evidence>
<sequence>MMEQLRFWNQYGYQPDVFKKYRDAVARSNRGSLKVMCIVAVVSSLLVYIYGVTSNQPKGGGTYCQILLIVGLAGEVIAFYRKSTWAQMLIVGYILGAAVYAFAVFGAVNYDSSVFWIGTHLAVGCYLFDYAWRVLGLQVLSYVALEVSWKAKGALQDPTQRIFCLLYLLISLITVYTLNRARASLITGREEFRRVADTDQLTGLTARRAAQQEIEDHLQTDEHGVLMLLDLDCFKSVNDRYGHQAGDKVLIDVAADIRKMFRNSDVLSRLGGDEYVVYLKSVPGREWTLKRATSMVEKIGRTVGEGPDAVRVTASVGIVMTDMVGRTYDDLYRAADIAMYNAKNSGGNKALFYSEEMLGKPVDEEKINSLR</sequence>
<protein>
    <submittedName>
        <fullName evidence="1">Diguanylate cyclase (GGDEF) domain-containing protein</fullName>
    </submittedName>
</protein>
<dbReference type="Proteomes" id="UP000192328">
    <property type="component" value="Unassembled WGS sequence"/>
</dbReference>
<reference evidence="1" key="1">
    <citation type="submission" date="2017-04" db="EMBL/GenBank/DDBJ databases">
        <authorList>
            <person name="Varghese N."/>
            <person name="Submissions S."/>
        </authorList>
    </citation>
    <scope>NUCLEOTIDE SEQUENCE</scope>
    <source>
        <strain evidence="1">WTE2008</strain>
    </source>
</reference>
<proteinExistence type="predicted"/>
<organism evidence="1 2">
    <name type="scientific">Aristaeella lactis</name>
    <dbReference type="NCBI Taxonomy" id="3046383"/>
    <lineage>
        <taxon>Bacteria</taxon>
        <taxon>Bacillati</taxon>
        <taxon>Bacillota</taxon>
        <taxon>Clostridia</taxon>
        <taxon>Eubacteriales</taxon>
        <taxon>Aristaeellaceae</taxon>
        <taxon>Aristaeella</taxon>
    </lineage>
</organism>
<gene>
    <name evidence="1" type="ORF">SAMN06297397_0017</name>
</gene>
<evidence type="ECO:0000313" key="1">
    <source>
        <dbReference type="EMBL" id="SMC92461.1"/>
    </source>
</evidence>
<accession>A0AC61PQR5</accession>
<dbReference type="EMBL" id="FWXZ01000010">
    <property type="protein sequence ID" value="SMC92461.1"/>
    <property type="molecule type" value="Genomic_DNA"/>
</dbReference>
<comment type="caution">
    <text evidence="1">The sequence shown here is derived from an EMBL/GenBank/DDBJ whole genome shotgun (WGS) entry which is preliminary data.</text>
</comment>
<keyword evidence="2" id="KW-1185">Reference proteome</keyword>
<name>A0AC61PQR5_9FIRM</name>